<protein>
    <recommendedName>
        <fullName evidence="11">Beta-1,4-galactosyltransferase</fullName>
        <ecNumber evidence="11">2.4.1.-</ecNumber>
    </recommendedName>
</protein>
<name>A0A183T6U2_SCHSO</name>
<evidence type="ECO:0000313" key="14">
    <source>
        <dbReference type="EMBL" id="VDL98575.1"/>
    </source>
</evidence>
<evidence type="ECO:0000259" key="13">
    <source>
        <dbReference type="Pfam" id="PF13733"/>
    </source>
</evidence>
<dbReference type="EC" id="2.4.1.-" evidence="11"/>
<dbReference type="Proteomes" id="UP000275846">
    <property type="component" value="Unassembled WGS sequence"/>
</dbReference>
<comment type="subcellular location">
    <subcellularLocation>
        <location evidence="1">Membrane</location>
        <topology evidence="1">Single-pass type II membrane protein</topology>
    </subcellularLocation>
</comment>
<dbReference type="InterPro" id="IPR027995">
    <property type="entry name" value="Galactosyl_T_N"/>
</dbReference>
<evidence type="ECO:0000313" key="16">
    <source>
        <dbReference type="WBParaSite" id="SSLN_0001264701-mRNA-1"/>
    </source>
</evidence>
<dbReference type="SUPFAM" id="SSF53448">
    <property type="entry name" value="Nucleotide-diphospho-sugar transferases"/>
    <property type="match status" value="1"/>
</dbReference>
<comment type="function">
    <text evidence="11">Catalyses the transfer of galactose onto proteins or lipids.</text>
</comment>
<reference evidence="16" key="1">
    <citation type="submission" date="2016-06" db="UniProtKB">
        <authorList>
            <consortium name="WormBaseParasite"/>
        </authorList>
    </citation>
    <scope>IDENTIFICATION</scope>
</reference>
<keyword evidence="6 11" id="KW-0812">Transmembrane</keyword>
<evidence type="ECO:0000256" key="6">
    <source>
        <dbReference type="ARBA" id="ARBA00022692"/>
    </source>
</evidence>
<dbReference type="Pfam" id="PF13733">
    <property type="entry name" value="Glyco_transf_7N"/>
    <property type="match status" value="1"/>
</dbReference>
<dbReference type="Gene3D" id="3.90.550.10">
    <property type="entry name" value="Spore Coat Polysaccharide Biosynthesis Protein SpsA, Chain A"/>
    <property type="match status" value="1"/>
</dbReference>
<evidence type="ECO:0000256" key="11">
    <source>
        <dbReference type="RuleBase" id="RU368121"/>
    </source>
</evidence>
<dbReference type="GO" id="GO:0005794">
    <property type="term" value="C:Golgi apparatus"/>
    <property type="evidence" value="ECO:0007669"/>
    <property type="project" value="TreeGrafter"/>
</dbReference>
<dbReference type="InterPro" id="IPR027791">
    <property type="entry name" value="Galactosyl_T_C"/>
</dbReference>
<keyword evidence="5 11" id="KW-0808">Transferase</keyword>
<dbReference type="InterPro" id="IPR003859">
    <property type="entry name" value="Galactosyl_T"/>
</dbReference>
<evidence type="ECO:0000256" key="2">
    <source>
        <dbReference type="ARBA" id="ARBA00004922"/>
    </source>
</evidence>
<dbReference type="GO" id="GO:0005975">
    <property type="term" value="P:carbohydrate metabolic process"/>
    <property type="evidence" value="ECO:0007669"/>
    <property type="project" value="InterPro"/>
</dbReference>
<keyword evidence="7 11" id="KW-0735">Signal-anchor</keyword>
<evidence type="ECO:0000256" key="1">
    <source>
        <dbReference type="ARBA" id="ARBA00004606"/>
    </source>
</evidence>
<dbReference type="OrthoDB" id="10016069at2759"/>
<evidence type="ECO:0000256" key="5">
    <source>
        <dbReference type="ARBA" id="ARBA00022679"/>
    </source>
</evidence>
<keyword evidence="9 11" id="KW-0472">Membrane</keyword>
<reference evidence="14 15" key="2">
    <citation type="submission" date="2018-11" db="EMBL/GenBank/DDBJ databases">
        <authorList>
            <consortium name="Pathogen Informatics"/>
        </authorList>
    </citation>
    <scope>NUCLEOTIDE SEQUENCE [LARGE SCALE GENOMIC DNA]</scope>
    <source>
        <strain evidence="14 15">NST_G2</strain>
    </source>
</reference>
<dbReference type="InterPro" id="IPR029044">
    <property type="entry name" value="Nucleotide-diphossugar_trans"/>
</dbReference>
<evidence type="ECO:0000256" key="8">
    <source>
        <dbReference type="ARBA" id="ARBA00022989"/>
    </source>
</evidence>
<sequence>MRLRSIYKCCLLFYLIIIIVLVVVLPFDVYFIGVIPHRLKKFYPRINGIMSASIQEPLLNPEMIEVEDKIPDQSALPMWNTQLDKVAIIVPYKNRSEHLLMFLTRLLPFLSKQRRRYVIIIAEQAGNASFNRAKLFNVAVKEIRKSPAGDRLHGIDCFILHDVDKVPTSSSAVYTCGQNVRQLVTAFRTGNITRWLYKTFLGAATAFTWRHVETINGASNIFYGWGGEDDDLVIRLNINQISVDKPSGEEGIFEEFDPHHPRKQNPDRIILTSLQNALSRWRKDGFNQTRYQLLNRLNYKHFVWILARI</sequence>
<keyword evidence="15" id="KW-1185">Reference proteome</keyword>
<evidence type="ECO:0000256" key="10">
    <source>
        <dbReference type="ARBA" id="ARBA00023180"/>
    </source>
</evidence>
<dbReference type="PRINTS" id="PR02050">
    <property type="entry name" value="B14GALTRFASE"/>
</dbReference>
<keyword evidence="8 11" id="KW-1133">Transmembrane helix</keyword>
<evidence type="ECO:0000256" key="3">
    <source>
        <dbReference type="ARBA" id="ARBA00005735"/>
    </source>
</evidence>
<dbReference type="PANTHER" id="PTHR19300">
    <property type="entry name" value="BETA-1,4-GALACTOSYLTRANSFERASE"/>
    <property type="match status" value="1"/>
</dbReference>
<gene>
    <name evidence="14" type="ORF">SSLN_LOCUS12190</name>
</gene>
<evidence type="ECO:0000256" key="4">
    <source>
        <dbReference type="ARBA" id="ARBA00022676"/>
    </source>
</evidence>
<keyword evidence="10 11" id="KW-0325">Glycoprotein</keyword>
<dbReference type="STRING" id="70667.A0A183T6U2"/>
<organism evidence="16">
    <name type="scientific">Schistocephalus solidus</name>
    <name type="common">Tapeworm</name>
    <dbReference type="NCBI Taxonomy" id="70667"/>
    <lineage>
        <taxon>Eukaryota</taxon>
        <taxon>Metazoa</taxon>
        <taxon>Spiralia</taxon>
        <taxon>Lophotrochozoa</taxon>
        <taxon>Platyhelminthes</taxon>
        <taxon>Cestoda</taxon>
        <taxon>Eucestoda</taxon>
        <taxon>Diphyllobothriidea</taxon>
        <taxon>Diphyllobothriidae</taxon>
        <taxon>Schistocephalus</taxon>
    </lineage>
</organism>
<accession>A0A183T6U2</accession>
<keyword evidence="4 11" id="KW-0328">Glycosyltransferase</keyword>
<evidence type="ECO:0000256" key="9">
    <source>
        <dbReference type="ARBA" id="ARBA00023136"/>
    </source>
</evidence>
<dbReference type="AlphaFoldDB" id="A0A183T6U2"/>
<comment type="similarity">
    <text evidence="3 11">Belongs to the glycosyltransferase 7 family.</text>
</comment>
<comment type="pathway">
    <text evidence="2 11">Protein modification; protein glycosylation.</text>
</comment>
<dbReference type="EMBL" id="UYSU01037091">
    <property type="protein sequence ID" value="VDL98575.1"/>
    <property type="molecule type" value="Genomic_DNA"/>
</dbReference>
<dbReference type="WBParaSite" id="SSLN_0001264701-mRNA-1">
    <property type="protein sequence ID" value="SSLN_0001264701-mRNA-1"/>
    <property type="gene ID" value="SSLN_0001264701"/>
</dbReference>
<dbReference type="UniPathway" id="UPA00378"/>
<dbReference type="PANTHER" id="PTHR19300:SF57">
    <property type="entry name" value="BETA-1,4-N-ACETYLGALACTOSAMINYLTRANSFERASE"/>
    <property type="match status" value="1"/>
</dbReference>
<feature type="domain" description="Galactosyltransferase C-terminal" evidence="12">
    <location>
        <begin position="197"/>
        <end position="256"/>
    </location>
</feature>
<dbReference type="GO" id="GO:0016020">
    <property type="term" value="C:membrane"/>
    <property type="evidence" value="ECO:0007669"/>
    <property type="project" value="UniProtKB-SubCell"/>
</dbReference>
<dbReference type="GO" id="GO:0008378">
    <property type="term" value="F:galactosyltransferase activity"/>
    <property type="evidence" value="ECO:0007669"/>
    <property type="project" value="TreeGrafter"/>
</dbReference>
<feature type="domain" description="Galactosyltransferase N-terminal" evidence="13">
    <location>
        <begin position="77"/>
        <end position="176"/>
    </location>
</feature>
<evidence type="ECO:0000259" key="12">
    <source>
        <dbReference type="Pfam" id="PF02709"/>
    </source>
</evidence>
<proteinExistence type="inferred from homology"/>
<evidence type="ECO:0000313" key="15">
    <source>
        <dbReference type="Proteomes" id="UP000275846"/>
    </source>
</evidence>
<evidence type="ECO:0000256" key="7">
    <source>
        <dbReference type="ARBA" id="ARBA00022968"/>
    </source>
</evidence>
<feature type="transmembrane region" description="Helical" evidence="11">
    <location>
        <begin position="12"/>
        <end position="35"/>
    </location>
</feature>
<dbReference type="Pfam" id="PF02709">
    <property type="entry name" value="Glyco_transf_7C"/>
    <property type="match status" value="1"/>
</dbReference>